<feature type="chain" id="PRO_5037589575" description="Cytochrome c domain-containing protein" evidence="2">
    <location>
        <begin position="20"/>
        <end position="341"/>
    </location>
</feature>
<organism evidence="3 4">
    <name type="scientific">Candidatus Geothrix odensensis</name>
    <dbReference type="NCBI Taxonomy" id="2954440"/>
    <lineage>
        <taxon>Bacteria</taxon>
        <taxon>Pseudomonadati</taxon>
        <taxon>Acidobacteriota</taxon>
        <taxon>Holophagae</taxon>
        <taxon>Holophagales</taxon>
        <taxon>Holophagaceae</taxon>
        <taxon>Geothrix</taxon>
    </lineage>
</organism>
<evidence type="ECO:0000256" key="2">
    <source>
        <dbReference type="SAM" id="SignalP"/>
    </source>
</evidence>
<evidence type="ECO:0000256" key="1">
    <source>
        <dbReference type="SAM" id="MobiDB-lite"/>
    </source>
</evidence>
<name>A0A936F0Y3_9BACT</name>
<sequence length="341" mass="36936">MRALLIALVVALGLTPAAARTAPQPPRLLSQTGLYSAPGVVDARHLAYAPQYPLWTDGAAKARWLHLPAGAAIDGRDEDGWVFPVGTKAWKEFAFQGRKVETRLLWKTGPKTWAFASYAWNADQSDAVLVPEAGLPDAAEVAPGVRHSIPSRSDCRSCHGQEQVEVLGFTALQLSPDRDPGAIHGEPLQPGMVTLRDLVARRLLRGTRPDLLSRPPRIQAATPATRAALGYLAANCGACHRADRPLPGLDLDFRHTSRIAREAEEPGLRTTLRRPSLYQASGTDANPRLQPGDPGRSTLLHRMASRRPTSQMPPLGSALVDQEAVTRLSHWIADLPLSPSH</sequence>
<evidence type="ECO:0000313" key="4">
    <source>
        <dbReference type="Proteomes" id="UP000709959"/>
    </source>
</evidence>
<dbReference type="InterPro" id="IPR036280">
    <property type="entry name" value="Multihaem_cyt_sf"/>
</dbReference>
<dbReference type="SUPFAM" id="SSF48695">
    <property type="entry name" value="Multiheme cytochromes"/>
    <property type="match status" value="1"/>
</dbReference>
<dbReference type="EMBL" id="JADKCH010000002">
    <property type="protein sequence ID" value="MBK8571991.1"/>
    <property type="molecule type" value="Genomic_DNA"/>
</dbReference>
<reference evidence="3 4" key="1">
    <citation type="submission" date="2020-10" db="EMBL/GenBank/DDBJ databases">
        <title>Connecting structure to function with the recovery of over 1000 high-quality activated sludge metagenome-assembled genomes encoding full-length rRNA genes using long-read sequencing.</title>
        <authorList>
            <person name="Singleton C.M."/>
            <person name="Petriglieri F."/>
            <person name="Kristensen J.M."/>
            <person name="Kirkegaard R.H."/>
            <person name="Michaelsen T.Y."/>
            <person name="Andersen M.H."/>
            <person name="Karst S.M."/>
            <person name="Dueholm M.S."/>
            <person name="Nielsen P.H."/>
            <person name="Albertsen M."/>
        </authorList>
    </citation>
    <scope>NUCLEOTIDE SEQUENCE [LARGE SCALE GENOMIC DNA]</scope>
    <source>
        <strain evidence="3">OdNE_18-Q3-R46-58_MAXAC.008</strain>
    </source>
</reference>
<evidence type="ECO:0008006" key="5">
    <source>
        <dbReference type="Google" id="ProtNLM"/>
    </source>
</evidence>
<dbReference type="AlphaFoldDB" id="A0A936F0Y3"/>
<feature type="signal peptide" evidence="2">
    <location>
        <begin position="1"/>
        <end position="19"/>
    </location>
</feature>
<dbReference type="Proteomes" id="UP000709959">
    <property type="component" value="Unassembled WGS sequence"/>
</dbReference>
<protein>
    <recommendedName>
        <fullName evidence="5">Cytochrome c domain-containing protein</fullName>
    </recommendedName>
</protein>
<accession>A0A936F0Y3</accession>
<keyword evidence="2" id="KW-0732">Signal</keyword>
<comment type="caution">
    <text evidence="3">The sequence shown here is derived from an EMBL/GenBank/DDBJ whole genome shotgun (WGS) entry which is preliminary data.</text>
</comment>
<gene>
    <name evidence="3" type="ORF">IPN91_04950</name>
</gene>
<proteinExistence type="predicted"/>
<evidence type="ECO:0000313" key="3">
    <source>
        <dbReference type="EMBL" id="MBK8571991.1"/>
    </source>
</evidence>
<feature type="region of interest" description="Disordered" evidence="1">
    <location>
        <begin position="274"/>
        <end position="299"/>
    </location>
</feature>